<dbReference type="PANTHER" id="PTHR41521:SF4">
    <property type="entry name" value="BLR0684 PROTEIN"/>
    <property type="match status" value="1"/>
</dbReference>
<dbReference type="RefSeq" id="WP_092750426.1">
    <property type="nucleotide sequence ID" value="NZ_FMAJ01000005.1"/>
</dbReference>
<organism evidence="2 3">
    <name type="scientific">Rhizobium aethiopicum</name>
    <dbReference type="NCBI Taxonomy" id="1138170"/>
    <lineage>
        <taxon>Bacteria</taxon>
        <taxon>Pseudomonadati</taxon>
        <taxon>Pseudomonadota</taxon>
        <taxon>Alphaproteobacteria</taxon>
        <taxon>Hyphomicrobiales</taxon>
        <taxon>Rhizobiaceae</taxon>
        <taxon>Rhizobium/Agrobacterium group</taxon>
        <taxon>Rhizobium</taxon>
    </lineage>
</organism>
<dbReference type="STRING" id="1138170.GA0061105_105109"/>
<protein>
    <submittedName>
        <fullName evidence="2">Uncharacterized conserved protein, DUF1330 family</fullName>
    </submittedName>
</protein>
<dbReference type="Proteomes" id="UP000198723">
    <property type="component" value="Unassembled WGS sequence"/>
</dbReference>
<dbReference type="PANTHER" id="PTHR41521">
    <property type="match status" value="1"/>
</dbReference>
<dbReference type="Gene3D" id="3.30.70.100">
    <property type="match status" value="1"/>
</dbReference>
<reference evidence="2 3" key="1">
    <citation type="submission" date="2016-08" db="EMBL/GenBank/DDBJ databases">
        <authorList>
            <person name="Seilhamer J.J."/>
        </authorList>
    </citation>
    <scope>NUCLEOTIDE SEQUENCE [LARGE SCALE GENOMIC DNA]</scope>
    <source>
        <strain evidence="2 3">HBR26</strain>
    </source>
</reference>
<dbReference type="AlphaFoldDB" id="A0A1C3Y2H0"/>
<dbReference type="SUPFAM" id="SSF54909">
    <property type="entry name" value="Dimeric alpha+beta barrel"/>
    <property type="match status" value="1"/>
</dbReference>
<evidence type="ECO:0000313" key="2">
    <source>
        <dbReference type="EMBL" id="SCB58642.1"/>
    </source>
</evidence>
<gene>
    <name evidence="2" type="ORF">GA0061105_105109</name>
</gene>
<dbReference type="Pfam" id="PF07045">
    <property type="entry name" value="DUF1330"/>
    <property type="match status" value="1"/>
</dbReference>
<proteinExistence type="predicted"/>
<evidence type="ECO:0000313" key="3">
    <source>
        <dbReference type="Proteomes" id="UP000198723"/>
    </source>
</evidence>
<dbReference type="InterPro" id="IPR011008">
    <property type="entry name" value="Dimeric_a/b-barrel"/>
</dbReference>
<accession>A0A1C3Y2H0</accession>
<sequence>MPALVIVEVRPRAAEKLGEYSAAAGPTIAAFGGEFVDRGKFIEALSGSTTAHGLGIIRFPDVQAAKHWFMSPEYQAIVPLREEAADMSFRLYEVAG</sequence>
<dbReference type="InterPro" id="IPR010753">
    <property type="entry name" value="DUF1330"/>
</dbReference>
<name>A0A1C3Y2H0_9HYPH</name>
<dbReference type="EMBL" id="FMAJ01000005">
    <property type="protein sequence ID" value="SCB58642.1"/>
    <property type="molecule type" value="Genomic_DNA"/>
</dbReference>
<evidence type="ECO:0000259" key="1">
    <source>
        <dbReference type="Pfam" id="PF07045"/>
    </source>
</evidence>
<feature type="domain" description="DUF1330" evidence="1">
    <location>
        <begin position="3"/>
        <end position="92"/>
    </location>
</feature>